<dbReference type="Gene3D" id="3.20.80.10">
    <property type="entry name" value="Regulatory factor, effector binding domain"/>
    <property type="match status" value="1"/>
</dbReference>
<keyword evidence="2" id="KW-0238">DNA-binding</keyword>
<dbReference type="Pfam" id="PF00376">
    <property type="entry name" value="MerR"/>
    <property type="match status" value="1"/>
</dbReference>
<dbReference type="SUPFAM" id="SSF55136">
    <property type="entry name" value="Probable bacterial effector-binding domain"/>
    <property type="match status" value="1"/>
</dbReference>
<keyword evidence="3" id="KW-1185">Reference proteome</keyword>
<dbReference type="InterPro" id="IPR000551">
    <property type="entry name" value="MerR-type_HTH_dom"/>
</dbReference>
<comment type="caution">
    <text evidence="2">The sequence shown here is derived from an EMBL/GenBank/DDBJ whole genome shotgun (WGS) entry which is preliminary data.</text>
</comment>
<dbReference type="InterPro" id="IPR011256">
    <property type="entry name" value="Reg_factor_effector_dom_sf"/>
</dbReference>
<dbReference type="GO" id="GO:0003677">
    <property type="term" value="F:DNA binding"/>
    <property type="evidence" value="ECO:0007669"/>
    <property type="project" value="UniProtKB-KW"/>
</dbReference>
<organism evidence="2 3">
    <name type="scientific">Uliginosibacterium sediminicola</name>
    <dbReference type="NCBI Taxonomy" id="2024550"/>
    <lineage>
        <taxon>Bacteria</taxon>
        <taxon>Pseudomonadati</taxon>
        <taxon>Pseudomonadota</taxon>
        <taxon>Betaproteobacteria</taxon>
        <taxon>Rhodocyclales</taxon>
        <taxon>Zoogloeaceae</taxon>
        <taxon>Uliginosibacterium</taxon>
    </lineage>
</organism>
<evidence type="ECO:0000313" key="2">
    <source>
        <dbReference type="EMBL" id="MEN3068067.1"/>
    </source>
</evidence>
<sequence length="96" mass="11023">MILIGELARLLGVTSRTLRHYEQIDLFPRGGRHSTRAFTHLGPVSTAVDTYRQIWESLEPVWQLRHSLGPQFELHDERFKGPLDPASEVDIHIPVL</sequence>
<proteinExistence type="predicted"/>
<protein>
    <submittedName>
        <fullName evidence="2">MerR family DNA-binding transcriptional regulator</fullName>
    </submittedName>
</protein>
<dbReference type="EMBL" id="JBDIVE010000002">
    <property type="protein sequence ID" value="MEN3068067.1"/>
    <property type="molecule type" value="Genomic_DNA"/>
</dbReference>
<feature type="domain" description="HTH merR-type" evidence="1">
    <location>
        <begin position="1"/>
        <end position="32"/>
    </location>
</feature>
<gene>
    <name evidence="2" type="ORF">ABDB84_06220</name>
</gene>
<dbReference type="CDD" id="cd00592">
    <property type="entry name" value="HTH_MerR-like"/>
    <property type="match status" value="1"/>
</dbReference>
<dbReference type="InterPro" id="IPR009061">
    <property type="entry name" value="DNA-bd_dom_put_sf"/>
</dbReference>
<evidence type="ECO:0000313" key="3">
    <source>
        <dbReference type="Proteomes" id="UP001410394"/>
    </source>
</evidence>
<reference evidence="2 3" key="1">
    <citation type="journal article" date="2018" name="Int. J. Syst. Evol. Microbiol.">
        <title>Uliginosibacterium sediminicola sp. nov., isolated from freshwater sediment.</title>
        <authorList>
            <person name="Hwang W.M."/>
            <person name="Kim S.M."/>
            <person name="Kang K."/>
            <person name="Ahn T.Y."/>
        </authorList>
    </citation>
    <scope>NUCLEOTIDE SEQUENCE [LARGE SCALE GENOMIC DNA]</scope>
    <source>
        <strain evidence="2 3">M1-21</strain>
    </source>
</reference>
<dbReference type="PROSITE" id="PS00552">
    <property type="entry name" value="HTH_MERR_1"/>
    <property type="match status" value="1"/>
</dbReference>
<accession>A0ABU9YWM0</accession>
<name>A0ABU9YWM0_9RHOO</name>
<dbReference type="Proteomes" id="UP001410394">
    <property type="component" value="Unassembled WGS sequence"/>
</dbReference>
<dbReference type="Gene3D" id="1.10.1660.10">
    <property type="match status" value="1"/>
</dbReference>
<dbReference type="PROSITE" id="PS50937">
    <property type="entry name" value="HTH_MERR_2"/>
    <property type="match status" value="1"/>
</dbReference>
<dbReference type="SUPFAM" id="SSF46955">
    <property type="entry name" value="Putative DNA-binding domain"/>
    <property type="match status" value="1"/>
</dbReference>
<evidence type="ECO:0000259" key="1">
    <source>
        <dbReference type="PROSITE" id="PS50937"/>
    </source>
</evidence>
<dbReference type="RefSeq" id="WP_345918830.1">
    <property type="nucleotide sequence ID" value="NZ_JBDIVE010000002.1"/>
</dbReference>